<keyword evidence="9 13" id="KW-1133">Transmembrane helix</keyword>
<keyword evidence="5" id="KW-0349">Heme</keyword>
<evidence type="ECO:0000256" key="4">
    <source>
        <dbReference type="ARBA" id="ARBA00022475"/>
    </source>
</evidence>
<dbReference type="EMBL" id="JADZGI010000001">
    <property type="protein sequence ID" value="MBH0111741.1"/>
    <property type="molecule type" value="Genomic_DNA"/>
</dbReference>
<evidence type="ECO:0000256" key="2">
    <source>
        <dbReference type="ARBA" id="ARBA00004651"/>
    </source>
</evidence>
<feature type="transmembrane region" description="Helical" evidence="13">
    <location>
        <begin position="59"/>
        <end position="77"/>
    </location>
</feature>
<comment type="subcellular location">
    <subcellularLocation>
        <location evidence="2">Cell membrane</location>
        <topology evidence="2">Multi-pass membrane protein</topology>
    </subcellularLocation>
</comment>
<dbReference type="GO" id="GO:0009055">
    <property type="term" value="F:electron transfer activity"/>
    <property type="evidence" value="ECO:0007669"/>
    <property type="project" value="InterPro"/>
</dbReference>
<keyword evidence="6 13" id="KW-0812">Transmembrane</keyword>
<protein>
    <submittedName>
        <fullName evidence="15">Cytochrome b/b6 domain-containing protein</fullName>
    </submittedName>
</protein>
<dbReference type="Pfam" id="PF01292">
    <property type="entry name" value="Ni_hydr_CYTB"/>
    <property type="match status" value="1"/>
</dbReference>
<sequence length="208" mass="22667">MERDRKAVKSWPATLRMLHWGMAIAIAAEVVVGFTMALTFLGAMQGGKVAQLHLRAGQVHHTLGFFLLAAVVWRLVVRLRHAAPADPDLGVGARIAARAVQGLLYLLMLLLPLSGWAALSALGAGAGYEAPSIWFFTHDGFAPGGMIPHIVTPRPWDAPGLLVYSTFAKFHVYAVYTGAVLLSVHIGAALYHHFWRRDRVLARMAARD</sequence>
<keyword evidence="16" id="KW-1185">Reference proteome</keyword>
<evidence type="ECO:0000256" key="1">
    <source>
        <dbReference type="ARBA" id="ARBA00001970"/>
    </source>
</evidence>
<evidence type="ECO:0000256" key="13">
    <source>
        <dbReference type="SAM" id="Phobius"/>
    </source>
</evidence>
<reference evidence="15" key="1">
    <citation type="submission" date="2020-11" db="EMBL/GenBank/DDBJ databases">
        <title>Novosphingobium aureum sp. nov., a marine bacterium isolated from sediment of a salt flat.</title>
        <authorList>
            <person name="Yoo Y."/>
            <person name="Kim J.-J."/>
        </authorList>
    </citation>
    <scope>NUCLEOTIDE SEQUENCE</scope>
    <source>
        <strain evidence="15">YJ-S2-02</strain>
    </source>
</reference>
<evidence type="ECO:0000256" key="6">
    <source>
        <dbReference type="ARBA" id="ARBA00022692"/>
    </source>
</evidence>
<dbReference type="AlphaFoldDB" id="A0A931HA50"/>
<comment type="caution">
    <text evidence="15">The sequence shown here is derived from an EMBL/GenBank/DDBJ whole genome shotgun (WGS) entry which is preliminary data.</text>
</comment>
<evidence type="ECO:0000256" key="11">
    <source>
        <dbReference type="ARBA" id="ARBA00023136"/>
    </source>
</evidence>
<dbReference type="GO" id="GO:0022904">
    <property type="term" value="P:respiratory electron transport chain"/>
    <property type="evidence" value="ECO:0007669"/>
    <property type="project" value="InterPro"/>
</dbReference>
<dbReference type="SUPFAM" id="SSF81342">
    <property type="entry name" value="Transmembrane di-heme cytochromes"/>
    <property type="match status" value="1"/>
</dbReference>
<dbReference type="Gene3D" id="1.20.950.20">
    <property type="entry name" value="Transmembrane di-heme cytochromes, Chain C"/>
    <property type="match status" value="1"/>
</dbReference>
<evidence type="ECO:0000256" key="7">
    <source>
        <dbReference type="ARBA" id="ARBA00022723"/>
    </source>
</evidence>
<keyword evidence="4" id="KW-1003">Cell membrane</keyword>
<dbReference type="InterPro" id="IPR016174">
    <property type="entry name" value="Di-haem_cyt_TM"/>
</dbReference>
<dbReference type="PANTHER" id="PTHR30529">
    <property type="entry name" value="CYTOCHROME B561"/>
    <property type="match status" value="1"/>
</dbReference>
<dbReference type="RefSeq" id="WP_197160303.1">
    <property type="nucleotide sequence ID" value="NZ_JADZGI010000001.1"/>
</dbReference>
<feature type="transmembrane region" description="Helical" evidence="13">
    <location>
        <begin position="170"/>
        <end position="194"/>
    </location>
</feature>
<dbReference type="GO" id="GO:0046872">
    <property type="term" value="F:metal ion binding"/>
    <property type="evidence" value="ECO:0007669"/>
    <property type="project" value="UniProtKB-KW"/>
</dbReference>
<evidence type="ECO:0000256" key="10">
    <source>
        <dbReference type="ARBA" id="ARBA00023004"/>
    </source>
</evidence>
<keyword evidence="10" id="KW-0408">Iron</keyword>
<feature type="transmembrane region" description="Helical" evidence="13">
    <location>
        <begin position="20"/>
        <end position="44"/>
    </location>
</feature>
<comment type="cofactor">
    <cofactor evidence="1">
        <name>heme b</name>
        <dbReference type="ChEBI" id="CHEBI:60344"/>
    </cofactor>
</comment>
<accession>A0A931HA50</accession>
<dbReference type="PANTHER" id="PTHR30529:SF6">
    <property type="entry name" value="BLL0291 PROTEIN"/>
    <property type="match status" value="1"/>
</dbReference>
<evidence type="ECO:0000256" key="8">
    <source>
        <dbReference type="ARBA" id="ARBA00022982"/>
    </source>
</evidence>
<evidence type="ECO:0000256" key="3">
    <source>
        <dbReference type="ARBA" id="ARBA00022448"/>
    </source>
</evidence>
<feature type="domain" description="Cytochrome b561 bacterial/Ni-hydrogenase" evidence="14">
    <location>
        <begin position="11"/>
        <end position="204"/>
    </location>
</feature>
<evidence type="ECO:0000256" key="5">
    <source>
        <dbReference type="ARBA" id="ARBA00022617"/>
    </source>
</evidence>
<keyword evidence="8" id="KW-0249">Electron transport</keyword>
<gene>
    <name evidence="15" type="ORF">I5E68_02095</name>
</gene>
<dbReference type="InterPro" id="IPR052168">
    <property type="entry name" value="Cytochrome_b561_oxidase"/>
</dbReference>
<evidence type="ECO:0000259" key="14">
    <source>
        <dbReference type="Pfam" id="PF01292"/>
    </source>
</evidence>
<dbReference type="InterPro" id="IPR011577">
    <property type="entry name" value="Cyt_b561_bac/Ni-Hgenase"/>
</dbReference>
<keyword evidence="7" id="KW-0479">Metal-binding</keyword>
<dbReference type="Proteomes" id="UP000617634">
    <property type="component" value="Unassembled WGS sequence"/>
</dbReference>
<organism evidence="15 16">
    <name type="scientific">Novosphingobium aureum</name>
    <dbReference type="NCBI Taxonomy" id="2792964"/>
    <lineage>
        <taxon>Bacteria</taxon>
        <taxon>Pseudomonadati</taxon>
        <taxon>Pseudomonadota</taxon>
        <taxon>Alphaproteobacteria</taxon>
        <taxon>Sphingomonadales</taxon>
        <taxon>Sphingomonadaceae</taxon>
        <taxon>Novosphingobium</taxon>
    </lineage>
</organism>
<keyword evidence="3" id="KW-0813">Transport</keyword>
<keyword evidence="11 13" id="KW-0472">Membrane</keyword>
<comment type="similarity">
    <text evidence="12">Belongs to the cytochrome b561 family.</text>
</comment>
<name>A0A931HA50_9SPHN</name>
<dbReference type="GO" id="GO:0005886">
    <property type="term" value="C:plasma membrane"/>
    <property type="evidence" value="ECO:0007669"/>
    <property type="project" value="UniProtKB-SubCell"/>
</dbReference>
<evidence type="ECO:0000313" key="16">
    <source>
        <dbReference type="Proteomes" id="UP000617634"/>
    </source>
</evidence>
<feature type="transmembrane region" description="Helical" evidence="13">
    <location>
        <begin position="103"/>
        <end position="128"/>
    </location>
</feature>
<dbReference type="GO" id="GO:0020037">
    <property type="term" value="F:heme binding"/>
    <property type="evidence" value="ECO:0007669"/>
    <property type="project" value="TreeGrafter"/>
</dbReference>
<proteinExistence type="inferred from homology"/>
<evidence type="ECO:0000256" key="9">
    <source>
        <dbReference type="ARBA" id="ARBA00022989"/>
    </source>
</evidence>
<evidence type="ECO:0000313" key="15">
    <source>
        <dbReference type="EMBL" id="MBH0111741.1"/>
    </source>
</evidence>
<evidence type="ECO:0000256" key="12">
    <source>
        <dbReference type="ARBA" id="ARBA00037975"/>
    </source>
</evidence>